<feature type="domain" description="Thioesterase" evidence="2">
    <location>
        <begin position="8"/>
        <end position="55"/>
    </location>
</feature>
<keyword evidence="4" id="KW-1185">Reference proteome</keyword>
<gene>
    <name evidence="3" type="ORF">LTR84_010911</name>
</gene>
<dbReference type="GeneID" id="89979065"/>
<feature type="region of interest" description="Disordered" evidence="1">
    <location>
        <begin position="95"/>
        <end position="114"/>
    </location>
</feature>
<accession>A0AAV9NIU0</accession>
<dbReference type="EMBL" id="JAVRRD010000005">
    <property type="protein sequence ID" value="KAK5058647.1"/>
    <property type="molecule type" value="Genomic_DNA"/>
</dbReference>
<dbReference type="Proteomes" id="UP001358417">
    <property type="component" value="Unassembled WGS sequence"/>
</dbReference>
<proteinExistence type="predicted"/>
<evidence type="ECO:0000313" key="3">
    <source>
        <dbReference type="EMBL" id="KAK5058647.1"/>
    </source>
</evidence>
<dbReference type="SUPFAM" id="SSF54637">
    <property type="entry name" value="Thioesterase/thiol ester dehydrase-isomerase"/>
    <property type="match status" value="1"/>
</dbReference>
<sequence>MTTTSFLGGVSRTINVSYIRAVPLNTKVHISASVAQHGRTMALIRGEMTSPDGKRIYATCEHHKVHVPPTASIDELRAGLQDEVRRRGGDRSFLDAPLADVKGSGSRVTGKSNL</sequence>
<name>A0AAV9NIU0_9EURO</name>
<dbReference type="Gene3D" id="3.10.129.10">
    <property type="entry name" value="Hotdog Thioesterase"/>
    <property type="match status" value="1"/>
</dbReference>
<evidence type="ECO:0000256" key="1">
    <source>
        <dbReference type="SAM" id="MobiDB-lite"/>
    </source>
</evidence>
<dbReference type="RefSeq" id="XP_064709170.1">
    <property type="nucleotide sequence ID" value="XM_064854444.1"/>
</dbReference>
<dbReference type="Pfam" id="PF03061">
    <property type="entry name" value="4HBT"/>
    <property type="match status" value="1"/>
</dbReference>
<evidence type="ECO:0000259" key="2">
    <source>
        <dbReference type="Pfam" id="PF03061"/>
    </source>
</evidence>
<reference evidence="3 4" key="1">
    <citation type="submission" date="2023-08" db="EMBL/GenBank/DDBJ databases">
        <title>Black Yeasts Isolated from many extreme environments.</title>
        <authorList>
            <person name="Coleine C."/>
            <person name="Stajich J.E."/>
            <person name="Selbmann L."/>
        </authorList>
    </citation>
    <scope>NUCLEOTIDE SEQUENCE [LARGE SCALE GENOMIC DNA]</scope>
    <source>
        <strain evidence="3 4">CCFEE 5792</strain>
    </source>
</reference>
<organism evidence="3 4">
    <name type="scientific">Exophiala bonariae</name>
    <dbReference type="NCBI Taxonomy" id="1690606"/>
    <lineage>
        <taxon>Eukaryota</taxon>
        <taxon>Fungi</taxon>
        <taxon>Dikarya</taxon>
        <taxon>Ascomycota</taxon>
        <taxon>Pezizomycotina</taxon>
        <taxon>Eurotiomycetes</taxon>
        <taxon>Chaetothyriomycetidae</taxon>
        <taxon>Chaetothyriales</taxon>
        <taxon>Herpotrichiellaceae</taxon>
        <taxon>Exophiala</taxon>
    </lineage>
</organism>
<comment type="caution">
    <text evidence="3">The sequence shown here is derived from an EMBL/GenBank/DDBJ whole genome shotgun (WGS) entry which is preliminary data.</text>
</comment>
<protein>
    <recommendedName>
        <fullName evidence="2">Thioesterase domain-containing protein</fullName>
    </recommendedName>
</protein>
<dbReference type="AlphaFoldDB" id="A0AAV9NIU0"/>
<evidence type="ECO:0000313" key="4">
    <source>
        <dbReference type="Proteomes" id="UP001358417"/>
    </source>
</evidence>
<dbReference type="InterPro" id="IPR029069">
    <property type="entry name" value="HotDog_dom_sf"/>
</dbReference>
<dbReference type="InterPro" id="IPR006683">
    <property type="entry name" value="Thioestr_dom"/>
</dbReference>